<sequence length="574" mass="64352">MRTYCKAEMKFIDVTALSDASPSTDDNQSIGNIELFEAEHQQEAYGTTEWNQFLLSGEKSILSDDPEDIAFWSAEQSLDDCTFESNPKLAVQFTAQHSSAAITLYFEDEYPAELRITWYTMSGIKLISKMFYPDGLVYVCDNQVQNYGRIEIEFVRTVYPRRYIKLQYMLYGKYIVWDKDMIQTGKVQEDIDVTSATIPINKADLAIVDVNSDFDIGNDDGAWKSIQKTQEIILTEYRNGIGIPIGAFYVDDFSFSKNVAGFKLIDAIGLMDKYTFYDGQIYENERAENILHAVFAAAGIKKYTIATDVADITLTGYLGVQTCRKALQQICFACGAVADDSRSDTIRVYKPDKYVSATVGTDRKFNGCTKVSLDKYISGISIECKKYSLEDKDTEIYKDTLQSGDTKLTFTGPYLPSSVTVSAGAIKEVKTNYIVVSMAETGQCTIVGRKYASNAYTYHKDVDMLSAGETENKKKYNGCTLYNTDLICDVAENLLKYYAMQKKLDMKYLQDKEQVGNWVNVREIGGHMATTLIESQSVDLTGGYIATAKCRGYSVVTKDPAYTGEIYAGERGLI</sequence>
<evidence type="ECO:0000313" key="1">
    <source>
        <dbReference type="EMBL" id="DAE11339.1"/>
    </source>
</evidence>
<dbReference type="EMBL" id="BK015530">
    <property type="protein sequence ID" value="DAE11339.1"/>
    <property type="molecule type" value="Genomic_DNA"/>
</dbReference>
<reference evidence="1" key="1">
    <citation type="journal article" date="2021" name="Proc. Natl. Acad. Sci. U.S.A.">
        <title>A Catalog of Tens of Thousands of Viruses from Human Metagenomes Reveals Hidden Associations with Chronic Diseases.</title>
        <authorList>
            <person name="Tisza M.J."/>
            <person name="Buck C.B."/>
        </authorList>
    </citation>
    <scope>NUCLEOTIDE SEQUENCE</scope>
    <source>
        <strain evidence="1">Ctq9w2</strain>
    </source>
</reference>
<accession>A0A8S5PXV2</accession>
<protein>
    <submittedName>
        <fullName evidence="1">Uncharacterized protein</fullName>
    </submittedName>
</protein>
<name>A0A8S5PXV2_9CAUD</name>
<organism evidence="1">
    <name type="scientific">Myoviridae sp. ctq9w2</name>
    <dbReference type="NCBI Taxonomy" id="2825177"/>
    <lineage>
        <taxon>Viruses</taxon>
        <taxon>Duplodnaviria</taxon>
        <taxon>Heunggongvirae</taxon>
        <taxon>Uroviricota</taxon>
        <taxon>Caudoviricetes</taxon>
    </lineage>
</organism>
<proteinExistence type="predicted"/>